<dbReference type="EMBL" id="CAMPGE010019780">
    <property type="protein sequence ID" value="CAI2378091.1"/>
    <property type="molecule type" value="Genomic_DNA"/>
</dbReference>
<gene>
    <name evidence="2" type="ORF">ECRASSUSDP1_LOCUS19483</name>
</gene>
<keyword evidence="3" id="KW-1185">Reference proteome</keyword>
<sequence>MKNNPKFQQPCTLDNDFCVIIDPDCQEYSSLMNPEKESLKLKRKNKIHDEPSVEAIAKDTQDLKTEDIGDEPEEITVSKVSVLENPTEILENCCSCKVKQSQKEGKRDSLNTASSGNADTKSSENSLVKEIYQTILQLKDEMASFNSKMVDLTSIVQDIRSSSVESPCPPPTPSKTERERIMKFLEGSFISQGYRTPNPLSVPHPVTSKSISLDPVFTENSMEDLSERTPYASSVAQPRSPSVPLHTTPQSDKDVVKNI</sequence>
<feature type="compositionally biased region" description="Polar residues" evidence="1">
    <location>
        <begin position="231"/>
        <end position="250"/>
    </location>
</feature>
<name>A0AAD1XT38_EUPCR</name>
<evidence type="ECO:0000313" key="3">
    <source>
        <dbReference type="Proteomes" id="UP001295684"/>
    </source>
</evidence>
<reference evidence="2" key="1">
    <citation type="submission" date="2023-07" db="EMBL/GenBank/DDBJ databases">
        <authorList>
            <consortium name="AG Swart"/>
            <person name="Singh M."/>
            <person name="Singh A."/>
            <person name="Seah K."/>
            <person name="Emmerich C."/>
        </authorList>
    </citation>
    <scope>NUCLEOTIDE SEQUENCE</scope>
    <source>
        <strain evidence="2">DP1</strain>
    </source>
</reference>
<proteinExistence type="predicted"/>
<organism evidence="2 3">
    <name type="scientific">Euplotes crassus</name>
    <dbReference type="NCBI Taxonomy" id="5936"/>
    <lineage>
        <taxon>Eukaryota</taxon>
        <taxon>Sar</taxon>
        <taxon>Alveolata</taxon>
        <taxon>Ciliophora</taxon>
        <taxon>Intramacronucleata</taxon>
        <taxon>Spirotrichea</taxon>
        <taxon>Hypotrichia</taxon>
        <taxon>Euplotida</taxon>
        <taxon>Euplotidae</taxon>
        <taxon>Moneuplotes</taxon>
    </lineage>
</organism>
<feature type="region of interest" description="Disordered" evidence="1">
    <location>
        <begin position="105"/>
        <end position="124"/>
    </location>
</feature>
<feature type="region of interest" description="Disordered" evidence="1">
    <location>
        <begin position="218"/>
        <end position="259"/>
    </location>
</feature>
<dbReference type="Proteomes" id="UP001295684">
    <property type="component" value="Unassembled WGS sequence"/>
</dbReference>
<comment type="caution">
    <text evidence="2">The sequence shown here is derived from an EMBL/GenBank/DDBJ whole genome shotgun (WGS) entry which is preliminary data.</text>
</comment>
<dbReference type="AlphaFoldDB" id="A0AAD1XT38"/>
<accession>A0AAD1XT38</accession>
<evidence type="ECO:0000256" key="1">
    <source>
        <dbReference type="SAM" id="MobiDB-lite"/>
    </source>
</evidence>
<evidence type="ECO:0000313" key="2">
    <source>
        <dbReference type="EMBL" id="CAI2378091.1"/>
    </source>
</evidence>
<feature type="compositionally biased region" description="Polar residues" evidence="1">
    <location>
        <begin position="110"/>
        <end position="124"/>
    </location>
</feature>
<protein>
    <submittedName>
        <fullName evidence="2">Uncharacterized protein</fullName>
    </submittedName>
</protein>